<dbReference type="Proteomes" id="UP001162483">
    <property type="component" value="Unassembled WGS sequence"/>
</dbReference>
<dbReference type="EMBL" id="CATNWA010021234">
    <property type="protein sequence ID" value="CAI9621878.1"/>
    <property type="molecule type" value="Genomic_DNA"/>
</dbReference>
<evidence type="ECO:0000313" key="1">
    <source>
        <dbReference type="EMBL" id="CAI9621878.1"/>
    </source>
</evidence>
<gene>
    <name evidence="1" type="ORF">SPARVUS_LOCUS16200266</name>
</gene>
<sequence length="74" mass="8540">MLQGCSPPQTGRSATGWRENGWRTHLVHYPRFIVRSERIIKIYSQRKHVSKKHRKMTMATTAGKVFSLSVRSNG</sequence>
<proteinExistence type="predicted"/>
<keyword evidence="2" id="KW-1185">Reference proteome</keyword>
<name>A0ABN9HLZ2_9NEOB</name>
<organism evidence="1 2">
    <name type="scientific">Staurois parvus</name>
    <dbReference type="NCBI Taxonomy" id="386267"/>
    <lineage>
        <taxon>Eukaryota</taxon>
        <taxon>Metazoa</taxon>
        <taxon>Chordata</taxon>
        <taxon>Craniata</taxon>
        <taxon>Vertebrata</taxon>
        <taxon>Euteleostomi</taxon>
        <taxon>Amphibia</taxon>
        <taxon>Batrachia</taxon>
        <taxon>Anura</taxon>
        <taxon>Neobatrachia</taxon>
        <taxon>Ranoidea</taxon>
        <taxon>Ranidae</taxon>
        <taxon>Staurois</taxon>
    </lineage>
</organism>
<reference evidence="1" key="1">
    <citation type="submission" date="2023-05" db="EMBL/GenBank/DDBJ databases">
        <authorList>
            <person name="Stuckert A."/>
        </authorList>
    </citation>
    <scope>NUCLEOTIDE SEQUENCE</scope>
</reference>
<evidence type="ECO:0000313" key="2">
    <source>
        <dbReference type="Proteomes" id="UP001162483"/>
    </source>
</evidence>
<accession>A0ABN9HLZ2</accession>
<protein>
    <submittedName>
        <fullName evidence="1">Uncharacterized protein</fullName>
    </submittedName>
</protein>
<comment type="caution">
    <text evidence="1">The sequence shown here is derived from an EMBL/GenBank/DDBJ whole genome shotgun (WGS) entry which is preliminary data.</text>
</comment>